<organism evidence="7 8">
    <name type="scientific">Noviherbaspirillum sedimenti</name>
    <dbReference type="NCBI Taxonomy" id="2320865"/>
    <lineage>
        <taxon>Bacteria</taxon>
        <taxon>Pseudomonadati</taxon>
        <taxon>Pseudomonadota</taxon>
        <taxon>Betaproteobacteria</taxon>
        <taxon>Burkholderiales</taxon>
        <taxon>Oxalobacteraceae</taxon>
        <taxon>Noviherbaspirillum</taxon>
    </lineage>
</organism>
<dbReference type="GO" id="GO:0016020">
    <property type="term" value="C:membrane"/>
    <property type="evidence" value="ECO:0007669"/>
    <property type="project" value="UniProtKB-SubCell"/>
</dbReference>
<feature type="transmembrane region" description="Helical" evidence="5">
    <location>
        <begin position="228"/>
        <end position="245"/>
    </location>
</feature>
<evidence type="ECO:0000256" key="3">
    <source>
        <dbReference type="ARBA" id="ARBA00022989"/>
    </source>
</evidence>
<keyword evidence="7" id="KW-0436">Ligase</keyword>
<dbReference type="PANTHER" id="PTHR37422">
    <property type="entry name" value="TEICHURONIC ACID BIOSYNTHESIS PROTEIN TUAE"/>
    <property type="match status" value="1"/>
</dbReference>
<feature type="transmembrane region" description="Helical" evidence="5">
    <location>
        <begin position="20"/>
        <end position="45"/>
    </location>
</feature>
<keyword evidence="8" id="KW-1185">Reference proteome</keyword>
<feature type="transmembrane region" description="Helical" evidence="5">
    <location>
        <begin position="85"/>
        <end position="105"/>
    </location>
</feature>
<dbReference type="InterPro" id="IPR051533">
    <property type="entry name" value="WaaL-like"/>
</dbReference>
<evidence type="ECO:0000259" key="6">
    <source>
        <dbReference type="Pfam" id="PF04932"/>
    </source>
</evidence>
<name>A0A3A3G5G7_9BURK</name>
<keyword evidence="3 5" id="KW-1133">Transmembrane helix</keyword>
<keyword evidence="4 5" id="KW-0472">Membrane</keyword>
<evidence type="ECO:0000256" key="5">
    <source>
        <dbReference type="SAM" id="Phobius"/>
    </source>
</evidence>
<evidence type="ECO:0000256" key="4">
    <source>
        <dbReference type="ARBA" id="ARBA00023136"/>
    </source>
</evidence>
<feature type="transmembrane region" description="Helical" evidence="5">
    <location>
        <begin position="57"/>
        <end position="79"/>
    </location>
</feature>
<feature type="transmembrane region" description="Helical" evidence="5">
    <location>
        <begin position="157"/>
        <end position="173"/>
    </location>
</feature>
<dbReference type="PANTHER" id="PTHR37422:SF13">
    <property type="entry name" value="LIPOPOLYSACCHARIDE BIOSYNTHESIS PROTEIN PA4999-RELATED"/>
    <property type="match status" value="1"/>
</dbReference>
<feature type="transmembrane region" description="Helical" evidence="5">
    <location>
        <begin position="117"/>
        <end position="137"/>
    </location>
</feature>
<feature type="domain" description="O-antigen ligase-related" evidence="6">
    <location>
        <begin position="191"/>
        <end position="339"/>
    </location>
</feature>
<proteinExistence type="predicted"/>
<accession>A0A3A3G5G7</accession>
<keyword evidence="2 5" id="KW-0812">Transmembrane</keyword>
<evidence type="ECO:0000313" key="8">
    <source>
        <dbReference type="Proteomes" id="UP000266327"/>
    </source>
</evidence>
<feature type="transmembrane region" description="Helical" evidence="5">
    <location>
        <begin position="323"/>
        <end position="348"/>
    </location>
</feature>
<evidence type="ECO:0000313" key="7">
    <source>
        <dbReference type="EMBL" id="RJG02019.1"/>
    </source>
</evidence>
<dbReference type="EMBL" id="QYUQ01000002">
    <property type="protein sequence ID" value="RJG02019.1"/>
    <property type="molecule type" value="Genomic_DNA"/>
</dbReference>
<sequence>MSVPTMHPLAKTLPVLATLVFLTFPVAMGVANALTLLLLLAWIFSGNHRAHWHAIRANPVIMMALLLYGVILLGASYSAAPAADITLHLTKYAKLLFVAVLFSILGDRTWQRRCMVAFTAAMLFILASTWMNLWFVLPWSKTQTPGWGLSHHVFGDYITQNVMMAFFVLWSLVSAKAQKTVARRAAWLAIALLAAVSITHLSDGRSGYLLLATTLLIFVLATLRGKALWAMLIASVLGLGVTLMSSQSLMQRFERAAVEARQSETDNQSSIGHRLYNYRKTPELIMEKPLLGWGTGAYHTQICRIVEKPEWCPVFNWHPHNQYLFLGADHGMLGILAYLALMASMVWLALRDQDISSRTLLLGLAGLLAVNSLVNSPLWSSRESHFFMFMMALLAARSGLALQAEAKSPPA</sequence>
<comment type="caution">
    <text evidence="7">The sequence shown here is derived from an EMBL/GenBank/DDBJ whole genome shotgun (WGS) entry which is preliminary data.</text>
</comment>
<evidence type="ECO:0000256" key="1">
    <source>
        <dbReference type="ARBA" id="ARBA00004141"/>
    </source>
</evidence>
<feature type="transmembrane region" description="Helical" evidence="5">
    <location>
        <begin position="207"/>
        <end position="223"/>
    </location>
</feature>
<evidence type="ECO:0000256" key="2">
    <source>
        <dbReference type="ARBA" id="ARBA00022692"/>
    </source>
</evidence>
<dbReference type="AlphaFoldDB" id="A0A3A3G5G7"/>
<protein>
    <submittedName>
        <fullName evidence="7">O-antigen ligase family protein</fullName>
    </submittedName>
</protein>
<dbReference type="Pfam" id="PF04932">
    <property type="entry name" value="Wzy_C"/>
    <property type="match status" value="1"/>
</dbReference>
<dbReference type="Proteomes" id="UP000266327">
    <property type="component" value="Unassembled WGS sequence"/>
</dbReference>
<dbReference type="InterPro" id="IPR007016">
    <property type="entry name" value="O-antigen_ligase-rel_domated"/>
</dbReference>
<reference evidence="8" key="1">
    <citation type="submission" date="2018-09" db="EMBL/GenBank/DDBJ databases">
        <authorList>
            <person name="Zhu H."/>
        </authorList>
    </citation>
    <scope>NUCLEOTIDE SEQUENCE [LARGE SCALE GENOMIC DNA]</scope>
    <source>
        <strain evidence="8">K1S02-23</strain>
    </source>
</reference>
<comment type="subcellular location">
    <subcellularLocation>
        <location evidence="1">Membrane</location>
        <topology evidence="1">Multi-pass membrane protein</topology>
    </subcellularLocation>
</comment>
<feature type="transmembrane region" description="Helical" evidence="5">
    <location>
        <begin position="185"/>
        <end position="201"/>
    </location>
</feature>
<dbReference type="GO" id="GO:0016874">
    <property type="term" value="F:ligase activity"/>
    <property type="evidence" value="ECO:0007669"/>
    <property type="project" value="UniProtKB-KW"/>
</dbReference>
<gene>
    <name evidence="7" type="ORF">D3878_10875</name>
</gene>
<feature type="transmembrane region" description="Helical" evidence="5">
    <location>
        <begin position="360"/>
        <end position="379"/>
    </location>
</feature>